<gene>
    <name evidence="1" type="ORF">M427DRAFT_54662</name>
</gene>
<sequence>MAARGKAPDTGKKTVMLGGTELQKAPLSRIEVRTPPLGQVVLNEVPGATTSKHVYNDNDTHLRMIDILQQIKDHLYKKQGIKGPSMPGYKKCDKLLDQVGRAMALVQTDNTFVGRSQKQWEDAVGVAIAGILLMIRRKETVVFDGVTFNPNGDMAPPATDYNVIRNVERCSVKMNITAQKRKKKVVERAENLEKFRQEMSKKRKTEGS</sequence>
<name>A0A139AKT0_GONPJ</name>
<keyword evidence="2" id="KW-1185">Reference proteome</keyword>
<reference evidence="1 2" key="1">
    <citation type="journal article" date="2015" name="Genome Biol. Evol.">
        <title>Phylogenomic analyses indicate that early fungi evolved digesting cell walls of algal ancestors of land plants.</title>
        <authorList>
            <person name="Chang Y."/>
            <person name="Wang S."/>
            <person name="Sekimoto S."/>
            <person name="Aerts A.L."/>
            <person name="Choi C."/>
            <person name="Clum A."/>
            <person name="LaButti K.M."/>
            <person name="Lindquist E.A."/>
            <person name="Yee Ngan C."/>
            <person name="Ohm R.A."/>
            <person name="Salamov A.A."/>
            <person name="Grigoriev I.V."/>
            <person name="Spatafora J.W."/>
            <person name="Berbee M.L."/>
        </authorList>
    </citation>
    <scope>NUCLEOTIDE SEQUENCE [LARGE SCALE GENOMIC DNA]</scope>
    <source>
        <strain evidence="1 2">JEL478</strain>
    </source>
</reference>
<accession>A0A139AKT0</accession>
<organism evidence="1 2">
    <name type="scientific">Gonapodya prolifera (strain JEL478)</name>
    <name type="common">Monoblepharis prolifera</name>
    <dbReference type="NCBI Taxonomy" id="1344416"/>
    <lineage>
        <taxon>Eukaryota</taxon>
        <taxon>Fungi</taxon>
        <taxon>Fungi incertae sedis</taxon>
        <taxon>Chytridiomycota</taxon>
        <taxon>Chytridiomycota incertae sedis</taxon>
        <taxon>Monoblepharidomycetes</taxon>
        <taxon>Monoblepharidales</taxon>
        <taxon>Gonapodyaceae</taxon>
        <taxon>Gonapodya</taxon>
    </lineage>
</organism>
<proteinExistence type="predicted"/>
<dbReference type="EMBL" id="KQ965747">
    <property type="protein sequence ID" value="KXS17376.1"/>
    <property type="molecule type" value="Genomic_DNA"/>
</dbReference>
<evidence type="ECO:0000313" key="1">
    <source>
        <dbReference type="EMBL" id="KXS17376.1"/>
    </source>
</evidence>
<evidence type="ECO:0000313" key="2">
    <source>
        <dbReference type="Proteomes" id="UP000070544"/>
    </source>
</evidence>
<protein>
    <submittedName>
        <fullName evidence="1">Uncharacterized protein</fullName>
    </submittedName>
</protein>
<dbReference type="Proteomes" id="UP000070544">
    <property type="component" value="Unassembled WGS sequence"/>
</dbReference>
<dbReference type="AlphaFoldDB" id="A0A139AKT0"/>